<evidence type="ECO:0000313" key="5">
    <source>
        <dbReference type="EMBL" id="BAU48462.1"/>
    </source>
</evidence>
<dbReference type="Pfam" id="PF00155">
    <property type="entry name" value="Aminotran_1_2"/>
    <property type="match status" value="1"/>
</dbReference>
<dbReference type="PANTHER" id="PTHR42832:SF3">
    <property type="entry name" value="L-GLUTAMINE--4-(METHYLSULFANYL)-2-OXOBUTANOATE AMINOTRANSFERASE"/>
    <property type="match status" value="1"/>
</dbReference>
<dbReference type="GO" id="GO:0009016">
    <property type="term" value="F:succinyldiaminopimelate transaminase activity"/>
    <property type="evidence" value="ECO:0007669"/>
    <property type="project" value="InterPro"/>
</dbReference>
<dbReference type="InterPro" id="IPR015424">
    <property type="entry name" value="PyrdxlP-dep_Trfase"/>
</dbReference>
<comment type="cofactor">
    <cofactor evidence="1">
        <name>pyridoxal 5'-phosphate</name>
        <dbReference type="ChEBI" id="CHEBI:597326"/>
    </cofactor>
</comment>
<dbReference type="InterPro" id="IPR004839">
    <property type="entry name" value="Aminotransferase_I/II_large"/>
</dbReference>
<gene>
    <name evidence="5" type="ORF">SVA_1908</name>
</gene>
<dbReference type="Gene3D" id="3.90.1150.10">
    <property type="entry name" value="Aspartate Aminotransferase, domain 1"/>
    <property type="match status" value="1"/>
</dbReference>
<dbReference type="OrthoDB" id="9813612at2"/>
<keyword evidence="2 5" id="KW-0032">Aminotransferase</keyword>
<proteinExistence type="predicted"/>
<dbReference type="EMBL" id="AP014936">
    <property type="protein sequence ID" value="BAU48462.1"/>
    <property type="molecule type" value="Genomic_DNA"/>
</dbReference>
<dbReference type="RefSeq" id="WP_096460967.1">
    <property type="nucleotide sequence ID" value="NZ_AP014936.1"/>
</dbReference>
<evidence type="ECO:0000256" key="1">
    <source>
        <dbReference type="ARBA" id="ARBA00001933"/>
    </source>
</evidence>
<dbReference type="NCBIfam" id="TIGR03538">
    <property type="entry name" value="DapC_gpp"/>
    <property type="match status" value="1"/>
</dbReference>
<sequence>MNPKLASLQAYPFQRLAGLIQGVTPAPKSPIVMSIGEPKHPAPRFVLEALAAHLGGLSAYPTTRGMPELRASIAAWANRRFKLDRLPLDPERHVLPASGTREALFSAAQAIVDADAKRPAVIMPNPFYQIYEGAALLAGAEPYFLDTPPPDYRMDFQSVPEEVLRRTQLVYTCSPGNPTGAVMGREEYVRLLELAERHDFVVAADECYSELYFDEDRPPVGLLQVANELGIRDYRRCLVFHSLSKRSNVPGMRSGFIAGDGVLMQRFFEYRTYHGCTLPGPVQRASMAAWQDEAHVRENRAAYRAKFDSVLEVLAPVLRVERPQAGFYLWPETPIDDERFTRELYRRENVLVLPGRYLSREARGSDPGKNRVRVALVASFDECREAAERIRDFVQTLS</sequence>
<dbReference type="InterPro" id="IPR019878">
    <property type="entry name" value="DapC_beta/gammaproteobac"/>
</dbReference>
<accession>A0A1B4V7A1</accession>
<feature type="domain" description="Aminotransferase class I/classII large" evidence="4">
    <location>
        <begin position="31"/>
        <end position="390"/>
    </location>
</feature>
<organism evidence="5 6">
    <name type="scientific">Sulfurifustis variabilis</name>
    <dbReference type="NCBI Taxonomy" id="1675686"/>
    <lineage>
        <taxon>Bacteria</taxon>
        <taxon>Pseudomonadati</taxon>
        <taxon>Pseudomonadota</taxon>
        <taxon>Gammaproteobacteria</taxon>
        <taxon>Acidiferrobacterales</taxon>
        <taxon>Acidiferrobacteraceae</taxon>
        <taxon>Sulfurifustis</taxon>
    </lineage>
</organism>
<dbReference type="KEGG" id="sva:SVA_1908"/>
<dbReference type="InterPro" id="IPR015421">
    <property type="entry name" value="PyrdxlP-dep_Trfase_major"/>
</dbReference>
<keyword evidence="6" id="KW-1185">Reference proteome</keyword>
<dbReference type="AlphaFoldDB" id="A0A1B4V7A1"/>
<evidence type="ECO:0000313" key="6">
    <source>
        <dbReference type="Proteomes" id="UP000218899"/>
    </source>
</evidence>
<evidence type="ECO:0000256" key="3">
    <source>
        <dbReference type="ARBA" id="ARBA00022679"/>
    </source>
</evidence>
<dbReference type="Gene3D" id="3.40.640.10">
    <property type="entry name" value="Type I PLP-dependent aspartate aminotransferase-like (Major domain)"/>
    <property type="match status" value="1"/>
</dbReference>
<dbReference type="GO" id="GO:0009089">
    <property type="term" value="P:lysine biosynthetic process via diaminopimelate"/>
    <property type="evidence" value="ECO:0007669"/>
    <property type="project" value="InterPro"/>
</dbReference>
<dbReference type="InterPro" id="IPR050881">
    <property type="entry name" value="LL-DAP_aminotransferase"/>
</dbReference>
<protein>
    <submittedName>
        <fullName evidence="5">Succinyldiaminopimelate aminotransferase</fullName>
    </submittedName>
</protein>
<dbReference type="GO" id="GO:0030170">
    <property type="term" value="F:pyridoxal phosphate binding"/>
    <property type="evidence" value="ECO:0007669"/>
    <property type="project" value="InterPro"/>
</dbReference>
<dbReference type="CDD" id="cd00609">
    <property type="entry name" value="AAT_like"/>
    <property type="match status" value="1"/>
</dbReference>
<evidence type="ECO:0000259" key="4">
    <source>
        <dbReference type="Pfam" id="PF00155"/>
    </source>
</evidence>
<evidence type="ECO:0000256" key="2">
    <source>
        <dbReference type="ARBA" id="ARBA00022576"/>
    </source>
</evidence>
<dbReference type="PANTHER" id="PTHR42832">
    <property type="entry name" value="AMINO ACID AMINOTRANSFERASE"/>
    <property type="match status" value="1"/>
</dbReference>
<name>A0A1B4V7A1_9GAMM</name>
<dbReference type="Proteomes" id="UP000218899">
    <property type="component" value="Chromosome"/>
</dbReference>
<dbReference type="InterPro" id="IPR015422">
    <property type="entry name" value="PyrdxlP-dep_Trfase_small"/>
</dbReference>
<reference evidence="5 6" key="1">
    <citation type="submission" date="2015-08" db="EMBL/GenBank/DDBJ databases">
        <title>Complete genome sequence of Sulfurifustis variabilis.</title>
        <authorList>
            <person name="Miura A."/>
            <person name="Kojima H."/>
            <person name="Fukui M."/>
        </authorList>
    </citation>
    <scope>NUCLEOTIDE SEQUENCE [LARGE SCALE GENOMIC DNA]</scope>
    <source>
        <strain evidence="6">skN76</strain>
    </source>
</reference>
<keyword evidence="3 5" id="KW-0808">Transferase</keyword>
<dbReference type="SUPFAM" id="SSF53383">
    <property type="entry name" value="PLP-dependent transferases"/>
    <property type="match status" value="1"/>
</dbReference>